<keyword evidence="3" id="KW-1185">Reference proteome</keyword>
<evidence type="ECO:0000313" key="3">
    <source>
        <dbReference type="Proteomes" id="UP001066276"/>
    </source>
</evidence>
<evidence type="ECO:0000256" key="1">
    <source>
        <dbReference type="SAM" id="MobiDB-lite"/>
    </source>
</evidence>
<feature type="region of interest" description="Disordered" evidence="1">
    <location>
        <begin position="1"/>
        <end position="28"/>
    </location>
</feature>
<gene>
    <name evidence="2" type="ORF">NDU88_004648</name>
</gene>
<accession>A0AAV7V5P0</accession>
<sequence>MRCGGGEADAQASDARRALSDTETRSSREAWLGGELDRIDIGLAVHQRVRLPRVSIRNRNPADPTRLLWKR</sequence>
<name>A0AAV7V5P0_PLEWA</name>
<protein>
    <submittedName>
        <fullName evidence="2">Uncharacterized protein</fullName>
    </submittedName>
</protein>
<dbReference type="Proteomes" id="UP001066276">
    <property type="component" value="Chromosome 2_2"/>
</dbReference>
<organism evidence="2 3">
    <name type="scientific">Pleurodeles waltl</name>
    <name type="common">Iberian ribbed newt</name>
    <dbReference type="NCBI Taxonomy" id="8319"/>
    <lineage>
        <taxon>Eukaryota</taxon>
        <taxon>Metazoa</taxon>
        <taxon>Chordata</taxon>
        <taxon>Craniata</taxon>
        <taxon>Vertebrata</taxon>
        <taxon>Euteleostomi</taxon>
        <taxon>Amphibia</taxon>
        <taxon>Batrachia</taxon>
        <taxon>Caudata</taxon>
        <taxon>Salamandroidea</taxon>
        <taxon>Salamandridae</taxon>
        <taxon>Pleurodelinae</taxon>
        <taxon>Pleurodeles</taxon>
    </lineage>
</organism>
<dbReference type="EMBL" id="JANPWB010000004">
    <property type="protein sequence ID" value="KAJ1195368.1"/>
    <property type="molecule type" value="Genomic_DNA"/>
</dbReference>
<dbReference type="AlphaFoldDB" id="A0AAV7V5P0"/>
<comment type="caution">
    <text evidence="2">The sequence shown here is derived from an EMBL/GenBank/DDBJ whole genome shotgun (WGS) entry which is preliminary data.</text>
</comment>
<proteinExistence type="predicted"/>
<feature type="compositionally biased region" description="Basic and acidic residues" evidence="1">
    <location>
        <begin position="14"/>
        <end position="28"/>
    </location>
</feature>
<reference evidence="2" key="1">
    <citation type="journal article" date="2022" name="bioRxiv">
        <title>Sequencing and chromosome-scale assembly of the giantPleurodeles waltlgenome.</title>
        <authorList>
            <person name="Brown T."/>
            <person name="Elewa A."/>
            <person name="Iarovenko S."/>
            <person name="Subramanian E."/>
            <person name="Araus A.J."/>
            <person name="Petzold A."/>
            <person name="Susuki M."/>
            <person name="Suzuki K.-i.T."/>
            <person name="Hayashi T."/>
            <person name="Toyoda A."/>
            <person name="Oliveira C."/>
            <person name="Osipova E."/>
            <person name="Leigh N.D."/>
            <person name="Simon A."/>
            <person name="Yun M.H."/>
        </authorList>
    </citation>
    <scope>NUCLEOTIDE SEQUENCE</scope>
    <source>
        <strain evidence="2">20211129_DDA</strain>
        <tissue evidence="2">Liver</tissue>
    </source>
</reference>
<evidence type="ECO:0000313" key="2">
    <source>
        <dbReference type="EMBL" id="KAJ1195368.1"/>
    </source>
</evidence>